<dbReference type="InterPro" id="IPR007110">
    <property type="entry name" value="Ig-like_dom"/>
</dbReference>
<protein>
    <submittedName>
        <fullName evidence="5">Signal-regulatory protein beta-1-like</fullName>
    </submittedName>
</protein>
<dbReference type="InterPro" id="IPR051755">
    <property type="entry name" value="Ig-like_CS_Receptor"/>
</dbReference>
<accession>A0A8C4XA32</accession>
<dbReference type="Gene3D" id="2.60.40.10">
    <property type="entry name" value="Immunoglobulins"/>
    <property type="match status" value="1"/>
</dbReference>
<dbReference type="GeneTree" id="ENSGT00940000173285"/>
<dbReference type="PROSITE" id="PS50835">
    <property type="entry name" value="IG_LIKE"/>
    <property type="match status" value="1"/>
</dbReference>
<dbReference type="SMART" id="SM00409">
    <property type="entry name" value="IG"/>
    <property type="match status" value="1"/>
</dbReference>
<organism evidence="5 6">
    <name type="scientific">Erpetoichthys calabaricus</name>
    <name type="common">Rope fish</name>
    <name type="synonym">Calamoichthys calabaricus</name>
    <dbReference type="NCBI Taxonomy" id="27687"/>
    <lineage>
        <taxon>Eukaryota</taxon>
        <taxon>Metazoa</taxon>
        <taxon>Chordata</taxon>
        <taxon>Craniata</taxon>
        <taxon>Vertebrata</taxon>
        <taxon>Euteleostomi</taxon>
        <taxon>Actinopterygii</taxon>
        <taxon>Polypteriformes</taxon>
        <taxon>Polypteridae</taxon>
        <taxon>Erpetoichthys</taxon>
    </lineage>
</organism>
<reference evidence="5" key="1">
    <citation type="submission" date="2021-06" db="EMBL/GenBank/DDBJ databases">
        <authorList>
            <consortium name="Wellcome Sanger Institute Data Sharing"/>
        </authorList>
    </citation>
    <scope>NUCLEOTIDE SEQUENCE [LARGE SCALE GENOMIC DNA]</scope>
</reference>
<evidence type="ECO:0000256" key="2">
    <source>
        <dbReference type="ARBA" id="ARBA00023180"/>
    </source>
</evidence>
<keyword evidence="2" id="KW-0325">Glycoprotein</keyword>
<keyword evidence="1" id="KW-1015">Disulfide bond</keyword>
<feature type="chain" id="PRO_5034256728" evidence="3">
    <location>
        <begin position="21"/>
        <end position="217"/>
    </location>
</feature>
<dbReference type="InterPro" id="IPR036179">
    <property type="entry name" value="Ig-like_dom_sf"/>
</dbReference>
<dbReference type="Proteomes" id="UP000694620">
    <property type="component" value="Chromosome 10"/>
</dbReference>
<dbReference type="SMART" id="SM00406">
    <property type="entry name" value="IGv"/>
    <property type="match status" value="1"/>
</dbReference>
<reference evidence="5" key="2">
    <citation type="submission" date="2025-08" db="UniProtKB">
        <authorList>
            <consortium name="Ensembl"/>
        </authorList>
    </citation>
    <scope>IDENTIFICATION</scope>
</reference>
<dbReference type="Pfam" id="PF07686">
    <property type="entry name" value="V-set"/>
    <property type="match status" value="1"/>
</dbReference>
<gene>
    <name evidence="5" type="primary">LOC114659713</name>
</gene>
<evidence type="ECO:0000256" key="1">
    <source>
        <dbReference type="ARBA" id="ARBA00023157"/>
    </source>
</evidence>
<reference evidence="5" key="3">
    <citation type="submission" date="2025-09" db="UniProtKB">
        <authorList>
            <consortium name="Ensembl"/>
        </authorList>
    </citation>
    <scope>IDENTIFICATION</scope>
</reference>
<keyword evidence="6" id="KW-1185">Reference proteome</keyword>
<dbReference type="AlphaFoldDB" id="A0A8C4XA32"/>
<proteinExistence type="predicted"/>
<dbReference type="InterPro" id="IPR003599">
    <property type="entry name" value="Ig_sub"/>
</dbReference>
<feature type="signal peptide" evidence="3">
    <location>
        <begin position="1"/>
        <end position="20"/>
    </location>
</feature>
<evidence type="ECO:0000313" key="6">
    <source>
        <dbReference type="Proteomes" id="UP000694620"/>
    </source>
</evidence>
<dbReference type="Ensembl" id="ENSECRT00000016066.1">
    <property type="protein sequence ID" value="ENSECRP00000015786.1"/>
    <property type="gene ID" value="ENSECRG00000010535.1"/>
</dbReference>
<dbReference type="InterPro" id="IPR013783">
    <property type="entry name" value="Ig-like_fold"/>
</dbReference>
<dbReference type="SUPFAM" id="SSF48726">
    <property type="entry name" value="Immunoglobulin"/>
    <property type="match status" value="1"/>
</dbReference>
<keyword evidence="3" id="KW-0732">Signal</keyword>
<feature type="domain" description="Ig-like" evidence="4">
    <location>
        <begin position="36"/>
        <end position="109"/>
    </location>
</feature>
<name>A0A8C4XA32_ERPCA</name>
<dbReference type="PANTHER" id="PTHR19971">
    <property type="entry name" value="SIGNAL-REGULATORY PROTEIN BETA"/>
    <property type="match status" value="1"/>
</dbReference>
<evidence type="ECO:0000256" key="3">
    <source>
        <dbReference type="SAM" id="SignalP"/>
    </source>
</evidence>
<dbReference type="InterPro" id="IPR013106">
    <property type="entry name" value="Ig_V-set"/>
</dbReference>
<sequence>MGLHILFGTSVLLLLSYSRGLQILQPQKSLKTEELKTVTLVCVLSGDQPLGPVRWYKEAGSTRTHLYSAVPTRGETNDPRVTWVYESTTVNFSILMKDVRVSDTGTYYCVKYRKGLEDHPVASGLGVSLTVAGRNLLAMKRNVRSAHPTTHESKTADDNAYPSMQYVHYNLRGVQNEPEREEEYEEPIFDSLEFRTLKKETDSLSSLDNIYANTVQE</sequence>
<evidence type="ECO:0000313" key="5">
    <source>
        <dbReference type="Ensembl" id="ENSECRP00000015786.1"/>
    </source>
</evidence>
<evidence type="ECO:0000259" key="4">
    <source>
        <dbReference type="PROSITE" id="PS50835"/>
    </source>
</evidence>